<dbReference type="PANTHER" id="PTHR11795:SF447">
    <property type="entry name" value="ABC TRANSPORTER PERMEASE PROTEIN"/>
    <property type="match status" value="1"/>
</dbReference>
<dbReference type="RefSeq" id="WP_153748819.1">
    <property type="nucleotide sequence ID" value="NZ_BAAADI010000064.1"/>
</dbReference>
<dbReference type="GO" id="GO:0022857">
    <property type="term" value="F:transmembrane transporter activity"/>
    <property type="evidence" value="ECO:0007669"/>
    <property type="project" value="InterPro"/>
</dbReference>
<feature type="chain" id="PRO_5032340318" evidence="10">
    <location>
        <begin position="20"/>
        <end position="657"/>
    </location>
</feature>
<evidence type="ECO:0000256" key="8">
    <source>
        <dbReference type="ARBA" id="ARBA00037998"/>
    </source>
</evidence>
<keyword evidence="12" id="KW-1185">Reference proteome</keyword>
<feature type="transmembrane region" description="Helical" evidence="9">
    <location>
        <begin position="376"/>
        <end position="394"/>
    </location>
</feature>
<gene>
    <name evidence="11" type="primary">urtB</name>
    <name evidence="11" type="ORF">GH815_10965</name>
</gene>
<keyword evidence="7 9" id="KW-0472">Membrane</keyword>
<evidence type="ECO:0000256" key="6">
    <source>
        <dbReference type="ARBA" id="ARBA00022989"/>
    </source>
</evidence>
<keyword evidence="3" id="KW-1003">Cell membrane</keyword>
<evidence type="ECO:0000256" key="9">
    <source>
        <dbReference type="SAM" id="Phobius"/>
    </source>
</evidence>
<dbReference type="InterPro" id="IPR001851">
    <property type="entry name" value="ABC_transp_permease"/>
</dbReference>
<accession>A0A844BIY7</accession>
<dbReference type="EMBL" id="WJPO01000016">
    <property type="protein sequence ID" value="MRH21515.1"/>
    <property type="molecule type" value="Genomic_DNA"/>
</dbReference>
<dbReference type="InterPro" id="IPR052157">
    <property type="entry name" value="BCAA_transport_permease"/>
</dbReference>
<dbReference type="AlphaFoldDB" id="A0A844BIY7"/>
<comment type="caution">
    <text evidence="11">The sequence shown here is derived from an EMBL/GenBank/DDBJ whole genome shotgun (WGS) entry which is preliminary data.</text>
</comment>
<evidence type="ECO:0000256" key="3">
    <source>
        <dbReference type="ARBA" id="ARBA00022475"/>
    </source>
</evidence>
<name>A0A844BIY7_9RHOB</name>
<comment type="subcellular location">
    <subcellularLocation>
        <location evidence="1">Cell membrane</location>
        <topology evidence="1">Multi-pass membrane protein</topology>
    </subcellularLocation>
</comment>
<protein>
    <submittedName>
        <fullName evidence="11">Urea ABC transporter permease subunit UrtB</fullName>
    </submittedName>
</protein>
<dbReference type="PANTHER" id="PTHR11795">
    <property type="entry name" value="BRANCHED-CHAIN AMINO ACID TRANSPORT SYSTEM PERMEASE PROTEIN LIVH"/>
    <property type="match status" value="1"/>
</dbReference>
<keyword evidence="6 9" id="KW-1133">Transmembrane helix</keyword>
<keyword evidence="2" id="KW-0813">Transport</keyword>
<dbReference type="GO" id="GO:0005886">
    <property type="term" value="C:plasma membrane"/>
    <property type="evidence" value="ECO:0007669"/>
    <property type="project" value="UniProtKB-SubCell"/>
</dbReference>
<evidence type="ECO:0000256" key="4">
    <source>
        <dbReference type="ARBA" id="ARBA00022692"/>
    </source>
</evidence>
<dbReference type="GO" id="GO:0006865">
    <property type="term" value="P:amino acid transport"/>
    <property type="evidence" value="ECO:0007669"/>
    <property type="project" value="UniProtKB-KW"/>
</dbReference>
<evidence type="ECO:0000256" key="7">
    <source>
        <dbReference type="ARBA" id="ARBA00023136"/>
    </source>
</evidence>
<keyword evidence="4 9" id="KW-0812">Transmembrane</keyword>
<feature type="transmembrane region" description="Helical" evidence="9">
    <location>
        <begin position="553"/>
        <end position="573"/>
    </location>
</feature>
<reference evidence="11 12" key="1">
    <citation type="submission" date="2019-11" db="EMBL/GenBank/DDBJ databases">
        <title>Draft Whole-Genome sequence of the marine photosynthetic bacterium Rhodovulum strictum DSM 11289.</title>
        <authorList>
            <person name="Kyndt J.A."/>
            <person name="Meyer T.E."/>
        </authorList>
    </citation>
    <scope>NUCLEOTIDE SEQUENCE [LARGE SCALE GENOMIC DNA]</scope>
    <source>
        <strain evidence="11 12">DSM 11289</strain>
    </source>
</reference>
<proteinExistence type="inferred from homology"/>
<organism evidence="11 12">
    <name type="scientific">Rhodovulum strictum</name>
    <dbReference type="NCBI Taxonomy" id="58314"/>
    <lineage>
        <taxon>Bacteria</taxon>
        <taxon>Pseudomonadati</taxon>
        <taxon>Pseudomonadota</taxon>
        <taxon>Alphaproteobacteria</taxon>
        <taxon>Rhodobacterales</taxon>
        <taxon>Paracoccaceae</taxon>
        <taxon>Rhodovulum</taxon>
    </lineage>
</organism>
<comment type="similarity">
    <text evidence="8">Belongs to the binding-protein-dependent transport system permease family. LivHM subfamily.</text>
</comment>
<dbReference type="SUPFAM" id="SSF48371">
    <property type="entry name" value="ARM repeat"/>
    <property type="match status" value="1"/>
</dbReference>
<evidence type="ECO:0000313" key="12">
    <source>
        <dbReference type="Proteomes" id="UP000466730"/>
    </source>
</evidence>
<feature type="transmembrane region" description="Helical" evidence="9">
    <location>
        <begin position="625"/>
        <end position="642"/>
    </location>
</feature>
<dbReference type="Proteomes" id="UP000466730">
    <property type="component" value="Unassembled WGS sequence"/>
</dbReference>
<dbReference type="OrthoDB" id="9807115at2"/>
<dbReference type="Pfam" id="PF02653">
    <property type="entry name" value="BPD_transp_2"/>
    <property type="match status" value="1"/>
</dbReference>
<evidence type="ECO:0000256" key="2">
    <source>
        <dbReference type="ARBA" id="ARBA00022448"/>
    </source>
</evidence>
<sequence length="657" mass="69927">MRILLAALTLLCLVATARAQDIAPESPALTPLQALLQEHRAAIEQGARRGIGPAIEALRDSGLPEARSVLEKWQARELWLRKSDGLFFLAEPAEGGYRLIDPATGETAGSATRDEVTQIRPNSGIRAVLAGALVQFQLTDPNPAVRAAALDAIARRSEATHLDALRAVLEDETDPRLKARKARLERLLTISFDPDPDARIAAIEGFSGDIGVDVRAALNPLVATTRAVTPGDPPAGENIARRLSPGSDALEREAAYAMLVEAGLAPPRIGRSEIRAALAANVEDGRVGGVPVAELNSEDARERAYAGLAAAGLVPAHVTEAGIDAALAAHSFYDRYAEADPRVTDAASAALATIALMVGVNQMADLALDALSLASIYFLAAIGLAITFGVMRVINMAHGEFIMMGAYTGYVVQQLIPDYTISILVALPLAFAITFGAGVAMERLVIRWLYNRPLETLLATFGISIALQQLAKNIFGTQARPLTSPAWLDGALVINDVVSISYIRIAIFVLALLFLGLFLFIMRRTRLGLEVRAVTQNPRMAASMGINPDRINMLTFGLGSGIAGVAGVAIGLYAKVTSELGQDYIVQSFMTVVVGGVGNIWGTLLGATLIGFLQKGIEWFNPSNTLAAQTYMILFIILFIQFRPRGIIALKGRAAGD</sequence>
<dbReference type="CDD" id="cd06582">
    <property type="entry name" value="TM_PBP1_LivH_like"/>
    <property type="match status" value="1"/>
</dbReference>
<evidence type="ECO:0000256" key="10">
    <source>
        <dbReference type="SAM" id="SignalP"/>
    </source>
</evidence>
<feature type="transmembrane region" description="Helical" evidence="9">
    <location>
        <begin position="502"/>
        <end position="522"/>
    </location>
</feature>
<feature type="transmembrane region" description="Helical" evidence="9">
    <location>
        <begin position="419"/>
        <end position="441"/>
    </location>
</feature>
<dbReference type="NCBIfam" id="TIGR03409">
    <property type="entry name" value="urea_trans_UrtB"/>
    <property type="match status" value="1"/>
</dbReference>
<dbReference type="InterPro" id="IPR017779">
    <property type="entry name" value="ABC_UrtB_bac"/>
</dbReference>
<dbReference type="InterPro" id="IPR016024">
    <property type="entry name" value="ARM-type_fold"/>
</dbReference>
<evidence type="ECO:0000256" key="1">
    <source>
        <dbReference type="ARBA" id="ARBA00004651"/>
    </source>
</evidence>
<keyword evidence="10" id="KW-0732">Signal</keyword>
<evidence type="ECO:0000256" key="5">
    <source>
        <dbReference type="ARBA" id="ARBA00022970"/>
    </source>
</evidence>
<feature type="transmembrane region" description="Helical" evidence="9">
    <location>
        <begin position="585"/>
        <end position="613"/>
    </location>
</feature>
<feature type="signal peptide" evidence="10">
    <location>
        <begin position="1"/>
        <end position="19"/>
    </location>
</feature>
<keyword evidence="5" id="KW-0029">Amino-acid transport</keyword>
<evidence type="ECO:0000313" key="11">
    <source>
        <dbReference type="EMBL" id="MRH21515.1"/>
    </source>
</evidence>